<comment type="caution">
    <text evidence="4">The sequence shown here is derived from an EMBL/GenBank/DDBJ whole genome shotgun (WGS) entry which is preliminary data.</text>
</comment>
<dbReference type="InterPro" id="IPR021796">
    <property type="entry name" value="Tll0287-like_dom"/>
</dbReference>
<protein>
    <submittedName>
        <fullName evidence="4">DUF3365 domain-containing protein</fullName>
    </submittedName>
</protein>
<dbReference type="CDD" id="cd06225">
    <property type="entry name" value="HAMP"/>
    <property type="match status" value="1"/>
</dbReference>
<name>A0A4Q7E0P4_9CYAN</name>
<reference evidence="4 5" key="1">
    <citation type="submission" date="2018-11" db="EMBL/GenBank/DDBJ databases">
        <title>Whole genome sequencing of an environmental sample.</title>
        <authorList>
            <person name="Sarangi A.N."/>
            <person name="Singh D."/>
            <person name="Tripathy S."/>
        </authorList>
    </citation>
    <scope>NUCLEOTIDE SEQUENCE [LARGE SCALE GENOMIC DNA]</scope>
    <source>
        <strain evidence="4 5">Lakshadweep</strain>
    </source>
</reference>
<feature type="transmembrane region" description="Helical" evidence="2">
    <location>
        <begin position="254"/>
        <end position="277"/>
    </location>
</feature>
<keyword evidence="5" id="KW-1185">Reference proteome</keyword>
<evidence type="ECO:0000313" key="5">
    <source>
        <dbReference type="Proteomes" id="UP000292459"/>
    </source>
</evidence>
<keyword evidence="1" id="KW-0175">Coiled coil</keyword>
<evidence type="ECO:0000259" key="3">
    <source>
        <dbReference type="Pfam" id="PF11845"/>
    </source>
</evidence>
<accession>A0A4Q7E0P4</accession>
<evidence type="ECO:0000256" key="2">
    <source>
        <dbReference type="SAM" id="Phobius"/>
    </source>
</evidence>
<dbReference type="Pfam" id="PF11845">
    <property type="entry name" value="Tll0287-like"/>
    <property type="match status" value="1"/>
</dbReference>
<feature type="coiled-coil region" evidence="1">
    <location>
        <begin position="335"/>
        <end position="394"/>
    </location>
</feature>
<dbReference type="Gene3D" id="6.10.340.10">
    <property type="match status" value="1"/>
</dbReference>
<sequence>MSLGMLSMREPQSAIAISPIRSFSSIRVLSMFNRLKLAPKFTVLLLLIFILGSAVGGLFLSKALQYQAEGKVNAEGLMLMEAMQAVRRYTDQEVLPILERYENEAEFWPEMVPAYAARRTFELMSAANQDAADPLAGDFDYRYKEAVLNPTNPDDLVDEFEATLVQDYLDNPEVSSQSGYREVPGEGLYFYSSLPIIIRDESCLVCHSRPEAAPPAMLAIYGRENGFDWELNQVLGTQIVYVPAEDVFTGARQAWGGVMGLFIVVFAIALFGINVLLKPLVIKPLQGLAKLSEKLASDDIQTVEELDQAESRKLTAVVNRQDELGQLGQVFQKMVNEVIARQQRLRQQIRDLKIEIDQTRKSKEVEEIVETDYFQNLQQKAKEFRSRKADEDEADS</sequence>
<keyword evidence="2" id="KW-1133">Transmembrane helix</keyword>
<keyword evidence="2" id="KW-0812">Transmembrane</keyword>
<gene>
    <name evidence="4" type="ORF">DYY88_22200</name>
</gene>
<dbReference type="Proteomes" id="UP000292459">
    <property type="component" value="Unassembled WGS sequence"/>
</dbReference>
<feature type="domain" description="Tll0287-like" evidence="3">
    <location>
        <begin position="67"/>
        <end position="243"/>
    </location>
</feature>
<evidence type="ECO:0000313" key="4">
    <source>
        <dbReference type="EMBL" id="RZM75029.1"/>
    </source>
</evidence>
<keyword evidence="2" id="KW-0472">Membrane</keyword>
<proteinExistence type="predicted"/>
<evidence type="ECO:0000256" key="1">
    <source>
        <dbReference type="SAM" id="Coils"/>
    </source>
</evidence>
<dbReference type="AlphaFoldDB" id="A0A4Q7E0P4"/>
<dbReference type="EMBL" id="QVFV01000010">
    <property type="protein sequence ID" value="RZM75029.1"/>
    <property type="molecule type" value="Genomic_DNA"/>
</dbReference>
<organism evidence="4 5">
    <name type="scientific">Leptolyngbya iicbica LK</name>
    <dbReference type="NCBI Taxonomy" id="2294035"/>
    <lineage>
        <taxon>Bacteria</taxon>
        <taxon>Bacillati</taxon>
        <taxon>Cyanobacteriota</taxon>
        <taxon>Cyanophyceae</taxon>
        <taxon>Leptolyngbyales</taxon>
        <taxon>Leptolyngbyaceae</taxon>
        <taxon>Leptolyngbya group</taxon>
        <taxon>Leptolyngbya</taxon>
        <taxon>Leptolyngbya iicbica</taxon>
    </lineage>
</organism>
<dbReference type="OrthoDB" id="510512at2"/>